<keyword evidence="2" id="KW-0238">DNA-binding</keyword>
<dbReference type="GO" id="GO:0003677">
    <property type="term" value="F:DNA binding"/>
    <property type="evidence" value="ECO:0007669"/>
    <property type="project" value="UniProtKB-KW"/>
</dbReference>
<evidence type="ECO:0000256" key="2">
    <source>
        <dbReference type="ARBA" id="ARBA00023125"/>
    </source>
</evidence>
<keyword evidence="6" id="KW-1185">Reference proteome</keyword>
<accession>A0AAP2GSZ4</accession>
<evidence type="ECO:0000259" key="4">
    <source>
        <dbReference type="PROSITE" id="PS51118"/>
    </source>
</evidence>
<dbReference type="InterPro" id="IPR036390">
    <property type="entry name" value="WH_DNA-bd_sf"/>
</dbReference>
<dbReference type="AlphaFoldDB" id="A0AAP2GSZ4"/>
<dbReference type="PROSITE" id="PS51118">
    <property type="entry name" value="HTH_HXLR"/>
    <property type="match status" value="1"/>
</dbReference>
<evidence type="ECO:0000313" key="6">
    <source>
        <dbReference type="Proteomes" id="UP001319200"/>
    </source>
</evidence>
<comment type="caution">
    <text evidence="5">The sequence shown here is derived from an EMBL/GenBank/DDBJ whole genome shotgun (WGS) entry which is preliminary data.</text>
</comment>
<feature type="domain" description="HTH hxlR-type" evidence="4">
    <location>
        <begin position="16"/>
        <end position="119"/>
    </location>
</feature>
<sequence>MKDTIHRIAPHNKEECKKSYLPIRDTLDIVGGKWKLQITHALTDGPLRFKELQREIGAVTARMLSKELKDLEMNELVKRQVHATAPVTVEYSLTEYGKTLKPVVLALYTWGNRHRERILKGKKK</sequence>
<name>A0AAP2GSZ4_9BACT</name>
<dbReference type="InterPro" id="IPR036388">
    <property type="entry name" value="WH-like_DNA-bd_sf"/>
</dbReference>
<dbReference type="PANTHER" id="PTHR33204">
    <property type="entry name" value="TRANSCRIPTIONAL REGULATOR, MARR FAMILY"/>
    <property type="match status" value="1"/>
</dbReference>
<proteinExistence type="predicted"/>
<evidence type="ECO:0000256" key="3">
    <source>
        <dbReference type="ARBA" id="ARBA00023163"/>
    </source>
</evidence>
<gene>
    <name evidence="5" type="ORF">KK083_29865</name>
</gene>
<dbReference type="EMBL" id="JAHESF010000058">
    <property type="protein sequence ID" value="MBT1701137.1"/>
    <property type="molecule type" value="Genomic_DNA"/>
</dbReference>
<organism evidence="5 6">
    <name type="scientific">Chryseosolibacter histidini</name>
    <dbReference type="NCBI Taxonomy" id="2782349"/>
    <lineage>
        <taxon>Bacteria</taxon>
        <taxon>Pseudomonadati</taxon>
        <taxon>Bacteroidota</taxon>
        <taxon>Cytophagia</taxon>
        <taxon>Cytophagales</taxon>
        <taxon>Chryseotaleaceae</taxon>
        <taxon>Chryseosolibacter</taxon>
    </lineage>
</organism>
<evidence type="ECO:0000256" key="1">
    <source>
        <dbReference type="ARBA" id="ARBA00023015"/>
    </source>
</evidence>
<evidence type="ECO:0000313" key="5">
    <source>
        <dbReference type="EMBL" id="MBT1701137.1"/>
    </source>
</evidence>
<dbReference type="Gene3D" id="1.10.10.10">
    <property type="entry name" value="Winged helix-like DNA-binding domain superfamily/Winged helix DNA-binding domain"/>
    <property type="match status" value="1"/>
</dbReference>
<protein>
    <submittedName>
        <fullName evidence="5">Helix-turn-helix transcriptional regulator</fullName>
    </submittedName>
</protein>
<dbReference type="RefSeq" id="WP_254169823.1">
    <property type="nucleotide sequence ID" value="NZ_JAHESF010000058.1"/>
</dbReference>
<keyword evidence="3" id="KW-0804">Transcription</keyword>
<dbReference type="PANTHER" id="PTHR33204:SF29">
    <property type="entry name" value="TRANSCRIPTIONAL REGULATOR"/>
    <property type="match status" value="1"/>
</dbReference>
<dbReference type="SUPFAM" id="SSF46785">
    <property type="entry name" value="Winged helix' DNA-binding domain"/>
    <property type="match status" value="1"/>
</dbReference>
<dbReference type="Pfam" id="PF01638">
    <property type="entry name" value="HxlR"/>
    <property type="match status" value="1"/>
</dbReference>
<reference evidence="5 6" key="1">
    <citation type="submission" date="2021-05" db="EMBL/GenBank/DDBJ databases">
        <title>A Polyphasic approach of four new species of the genus Ohtaekwangia: Ohtaekwangia histidinii sp. nov., Ohtaekwangia cretensis sp. nov., Ohtaekwangia indiensis sp. nov., Ohtaekwangia reichenbachii sp. nov. from diverse environment.</title>
        <authorList>
            <person name="Octaviana S."/>
        </authorList>
    </citation>
    <scope>NUCLEOTIDE SEQUENCE [LARGE SCALE GENOMIC DNA]</scope>
    <source>
        <strain evidence="5 6">PWU4</strain>
    </source>
</reference>
<dbReference type="Proteomes" id="UP001319200">
    <property type="component" value="Unassembled WGS sequence"/>
</dbReference>
<keyword evidence="1" id="KW-0805">Transcription regulation</keyword>
<dbReference type="InterPro" id="IPR002577">
    <property type="entry name" value="HTH_HxlR"/>
</dbReference>